<name>A0A654FM24_ARATH</name>
<protein>
    <submittedName>
        <fullName evidence="1">Uncharacterized protein</fullName>
    </submittedName>
</protein>
<evidence type="ECO:0000313" key="2">
    <source>
        <dbReference type="Proteomes" id="UP000426265"/>
    </source>
</evidence>
<accession>A0A654FM24</accession>
<sequence>MSPELATLGRLEGVSFSGNQYDLEWDCDLQGLQNPYKSQLPVLFTFYLNFLVAAMQVNLRCSESMLDFSRVGMMEEDIPNVPGRGTSPPHGYLRSQILALCVMIKGLLDRDQEIAMAFIKALAVQHQKRTMERRNIRKKINRMLLRVTAITRELHNLNSHPGDWIELGISKFARIPDCMMSNLDLAGQGVQVFCKSRRVS</sequence>
<dbReference type="Pfam" id="PF11690">
    <property type="entry name" value="DUF3287"/>
    <property type="match status" value="1"/>
</dbReference>
<gene>
    <name evidence="1" type="ORF">AN1_LOCUS17341</name>
</gene>
<dbReference type="Proteomes" id="UP000426265">
    <property type="component" value="Unassembled WGS sequence"/>
</dbReference>
<dbReference type="AlphaFoldDB" id="A0A654FM24"/>
<organism evidence="1 2">
    <name type="scientific">Arabidopsis thaliana</name>
    <name type="common">Mouse-ear cress</name>
    <dbReference type="NCBI Taxonomy" id="3702"/>
    <lineage>
        <taxon>Eukaryota</taxon>
        <taxon>Viridiplantae</taxon>
        <taxon>Streptophyta</taxon>
        <taxon>Embryophyta</taxon>
        <taxon>Tracheophyta</taxon>
        <taxon>Spermatophyta</taxon>
        <taxon>Magnoliopsida</taxon>
        <taxon>eudicotyledons</taxon>
        <taxon>Gunneridae</taxon>
        <taxon>Pentapetalae</taxon>
        <taxon>rosids</taxon>
        <taxon>malvids</taxon>
        <taxon>Brassicales</taxon>
        <taxon>Brassicaceae</taxon>
        <taxon>Camelineae</taxon>
        <taxon>Arabidopsis</taxon>
    </lineage>
</organism>
<reference evidence="1 2" key="1">
    <citation type="submission" date="2019-11" db="EMBL/GenBank/DDBJ databases">
        <authorList>
            <person name="Jiao W.-B."/>
            <person name="Schneeberger K."/>
        </authorList>
    </citation>
    <scope>NUCLEOTIDE SEQUENCE [LARGE SCALE GENOMIC DNA]</scope>
    <source>
        <strain evidence="2">cv. An-1</strain>
    </source>
</reference>
<dbReference type="EMBL" id="CACRSJ010000109">
    <property type="protein sequence ID" value="VYS61912.1"/>
    <property type="molecule type" value="Genomic_DNA"/>
</dbReference>
<dbReference type="InterPro" id="IPR021704">
    <property type="entry name" value="DUF3287"/>
</dbReference>
<evidence type="ECO:0000313" key="1">
    <source>
        <dbReference type="EMBL" id="VYS61912.1"/>
    </source>
</evidence>
<proteinExistence type="predicted"/>